<evidence type="ECO:0000256" key="3">
    <source>
        <dbReference type="ARBA" id="ARBA00022692"/>
    </source>
</evidence>
<evidence type="ECO:0000259" key="8">
    <source>
        <dbReference type="Pfam" id="PF01529"/>
    </source>
</evidence>
<feature type="transmembrane region" description="Helical" evidence="7">
    <location>
        <begin position="188"/>
        <end position="207"/>
    </location>
</feature>
<dbReference type="PROSITE" id="PS50216">
    <property type="entry name" value="DHHC"/>
    <property type="match status" value="1"/>
</dbReference>
<comment type="subcellular location">
    <subcellularLocation>
        <location evidence="1">Membrane</location>
        <topology evidence="1">Multi-pass membrane protein</topology>
    </subcellularLocation>
</comment>
<dbReference type="InterPro" id="IPR001594">
    <property type="entry name" value="Palmitoyltrfase_DHHC"/>
</dbReference>
<comment type="catalytic activity">
    <reaction evidence="7">
        <text>L-cysteinyl-[protein] + hexadecanoyl-CoA = S-hexadecanoyl-L-cysteinyl-[protein] + CoA</text>
        <dbReference type="Rhea" id="RHEA:36683"/>
        <dbReference type="Rhea" id="RHEA-COMP:10131"/>
        <dbReference type="Rhea" id="RHEA-COMP:11032"/>
        <dbReference type="ChEBI" id="CHEBI:29950"/>
        <dbReference type="ChEBI" id="CHEBI:57287"/>
        <dbReference type="ChEBI" id="CHEBI:57379"/>
        <dbReference type="ChEBI" id="CHEBI:74151"/>
        <dbReference type="EC" id="2.3.1.225"/>
    </reaction>
</comment>
<name>A0ABD2NC17_9CUCU</name>
<dbReference type="Pfam" id="PF01529">
    <property type="entry name" value="DHHC"/>
    <property type="match status" value="1"/>
</dbReference>
<comment type="domain">
    <text evidence="7">The DHHC domain is required for palmitoyltransferase activity.</text>
</comment>
<feature type="domain" description="Palmitoyltransferase DHHC" evidence="8">
    <location>
        <begin position="87"/>
        <end position="223"/>
    </location>
</feature>
<gene>
    <name evidence="9" type="ORF">HHI36_020942</name>
</gene>
<dbReference type="GO" id="GO:0019706">
    <property type="term" value="F:protein-cysteine S-palmitoyltransferase activity"/>
    <property type="evidence" value="ECO:0007669"/>
    <property type="project" value="UniProtKB-EC"/>
</dbReference>
<dbReference type="EC" id="2.3.1.225" evidence="7"/>
<dbReference type="PANTHER" id="PTHR12246">
    <property type="entry name" value="PALMITOYLTRANSFERASE ZDHHC16"/>
    <property type="match status" value="1"/>
</dbReference>
<comment type="caution">
    <text evidence="9">The sequence shown here is derived from an EMBL/GenBank/DDBJ whole genome shotgun (WGS) entry which is preliminary data.</text>
</comment>
<evidence type="ECO:0000256" key="7">
    <source>
        <dbReference type="RuleBase" id="RU079119"/>
    </source>
</evidence>
<evidence type="ECO:0000313" key="9">
    <source>
        <dbReference type="EMBL" id="KAL3276226.1"/>
    </source>
</evidence>
<evidence type="ECO:0000256" key="5">
    <source>
        <dbReference type="ARBA" id="ARBA00023136"/>
    </source>
</evidence>
<keyword evidence="5 7" id="KW-0472">Membrane</keyword>
<proteinExistence type="inferred from homology"/>
<protein>
    <recommendedName>
        <fullName evidence="7">Palmitoyltransferase</fullName>
        <ecNumber evidence="7">2.3.1.225</ecNumber>
    </recommendedName>
</protein>
<evidence type="ECO:0000256" key="4">
    <source>
        <dbReference type="ARBA" id="ARBA00022989"/>
    </source>
</evidence>
<keyword evidence="10" id="KW-1185">Reference proteome</keyword>
<evidence type="ECO:0000256" key="6">
    <source>
        <dbReference type="ARBA" id="ARBA00023315"/>
    </source>
</evidence>
<feature type="transmembrane region" description="Helical" evidence="7">
    <location>
        <begin position="134"/>
        <end position="151"/>
    </location>
</feature>
<keyword evidence="4 7" id="KW-1133">Transmembrane helix</keyword>
<feature type="transmembrane region" description="Helical" evidence="7">
    <location>
        <begin position="12"/>
        <end position="37"/>
    </location>
</feature>
<dbReference type="EMBL" id="JABFTP020000083">
    <property type="protein sequence ID" value="KAL3276226.1"/>
    <property type="molecule type" value="Genomic_DNA"/>
</dbReference>
<sequence>MHIRRSIMPKAWTDAAITSFLMCMMPIIFYFNMFVVYPHFHGLWSCLHILYLISGTFILWNLGTNLIMIILCDTSIERMLVPPNSSTNWNFCSKCKMYVPPRSWHCKICNICILKRDHHCKFSSCCIGHYNHRYFLAFVFYMFISSIYLSLYDLCFIYDVVGFDVWITFVKVAFPLSLFFFPVTLNDLYLFALFFTSYASSFSFALLCFHMKNLIENRTLLEKHPECLVYDRGRLNNVKDIFGERWYFVWISPFIESKLPQDGVHWILNNLGKIE</sequence>
<dbReference type="InterPro" id="IPR039859">
    <property type="entry name" value="PFA4/ZDH16/20/ERF2-like"/>
</dbReference>
<organism evidence="9 10">
    <name type="scientific">Cryptolaemus montrouzieri</name>
    <dbReference type="NCBI Taxonomy" id="559131"/>
    <lineage>
        <taxon>Eukaryota</taxon>
        <taxon>Metazoa</taxon>
        <taxon>Ecdysozoa</taxon>
        <taxon>Arthropoda</taxon>
        <taxon>Hexapoda</taxon>
        <taxon>Insecta</taxon>
        <taxon>Pterygota</taxon>
        <taxon>Neoptera</taxon>
        <taxon>Endopterygota</taxon>
        <taxon>Coleoptera</taxon>
        <taxon>Polyphaga</taxon>
        <taxon>Cucujiformia</taxon>
        <taxon>Coccinelloidea</taxon>
        <taxon>Coccinellidae</taxon>
        <taxon>Scymninae</taxon>
        <taxon>Scymnini</taxon>
        <taxon>Cryptolaemus</taxon>
    </lineage>
</organism>
<dbReference type="Proteomes" id="UP001516400">
    <property type="component" value="Unassembled WGS sequence"/>
</dbReference>
<evidence type="ECO:0000256" key="1">
    <source>
        <dbReference type="ARBA" id="ARBA00004141"/>
    </source>
</evidence>
<reference evidence="9 10" key="1">
    <citation type="journal article" date="2021" name="BMC Biol.">
        <title>Horizontally acquired antibacterial genes associated with adaptive radiation of ladybird beetles.</title>
        <authorList>
            <person name="Li H.S."/>
            <person name="Tang X.F."/>
            <person name="Huang Y.H."/>
            <person name="Xu Z.Y."/>
            <person name="Chen M.L."/>
            <person name="Du X.Y."/>
            <person name="Qiu B.Y."/>
            <person name="Chen P.T."/>
            <person name="Zhang W."/>
            <person name="Slipinski A."/>
            <person name="Escalona H.E."/>
            <person name="Waterhouse R.M."/>
            <person name="Zwick A."/>
            <person name="Pang H."/>
        </authorList>
    </citation>
    <scope>NUCLEOTIDE SEQUENCE [LARGE SCALE GENOMIC DNA]</scope>
    <source>
        <strain evidence="9">SYSU2018</strain>
    </source>
</reference>
<keyword evidence="6 7" id="KW-0012">Acyltransferase</keyword>
<evidence type="ECO:0000313" key="10">
    <source>
        <dbReference type="Proteomes" id="UP001516400"/>
    </source>
</evidence>
<evidence type="ECO:0000256" key="2">
    <source>
        <dbReference type="ARBA" id="ARBA00022679"/>
    </source>
</evidence>
<dbReference type="AlphaFoldDB" id="A0ABD2NC17"/>
<dbReference type="GO" id="GO:0016020">
    <property type="term" value="C:membrane"/>
    <property type="evidence" value="ECO:0007669"/>
    <property type="project" value="UniProtKB-SubCell"/>
</dbReference>
<accession>A0ABD2NC17</accession>
<feature type="transmembrane region" description="Helical" evidence="7">
    <location>
        <begin position="49"/>
        <end position="71"/>
    </location>
</feature>
<comment type="similarity">
    <text evidence="7">Belongs to the DHHC palmitoyltransferase family.</text>
</comment>
<keyword evidence="3 7" id="KW-0812">Transmembrane</keyword>
<keyword evidence="2 7" id="KW-0808">Transferase</keyword>